<accession>A0A7J6WYR7</accession>
<keyword evidence="1" id="KW-0472">Membrane</keyword>
<evidence type="ECO:0000313" key="2">
    <source>
        <dbReference type="EMBL" id="KAF5202591.1"/>
    </source>
</evidence>
<evidence type="ECO:0000313" key="3">
    <source>
        <dbReference type="Proteomes" id="UP000554482"/>
    </source>
</evidence>
<protein>
    <submittedName>
        <fullName evidence="2">Uncharacterized protein</fullName>
    </submittedName>
</protein>
<name>A0A7J6WYR7_THATH</name>
<feature type="non-terminal residue" evidence="2">
    <location>
        <position position="76"/>
    </location>
</feature>
<dbReference type="EMBL" id="JABWDY010007885">
    <property type="protein sequence ID" value="KAF5202591.1"/>
    <property type="molecule type" value="Genomic_DNA"/>
</dbReference>
<evidence type="ECO:0000256" key="1">
    <source>
        <dbReference type="SAM" id="Phobius"/>
    </source>
</evidence>
<comment type="caution">
    <text evidence="2">The sequence shown here is derived from an EMBL/GenBank/DDBJ whole genome shotgun (WGS) entry which is preliminary data.</text>
</comment>
<keyword evidence="1" id="KW-0812">Transmembrane</keyword>
<sequence length="76" mass="8838">MFQQKKVQPQQIKLYYQRKKEEDKAVLPAVPAFGLGTEHAFHCITYGRISLNLLTLKWWTLLVILSLVLPHNLFTA</sequence>
<gene>
    <name evidence="2" type="ORF">FRX31_007822</name>
</gene>
<organism evidence="2 3">
    <name type="scientific">Thalictrum thalictroides</name>
    <name type="common">Rue-anemone</name>
    <name type="synonym">Anemone thalictroides</name>
    <dbReference type="NCBI Taxonomy" id="46969"/>
    <lineage>
        <taxon>Eukaryota</taxon>
        <taxon>Viridiplantae</taxon>
        <taxon>Streptophyta</taxon>
        <taxon>Embryophyta</taxon>
        <taxon>Tracheophyta</taxon>
        <taxon>Spermatophyta</taxon>
        <taxon>Magnoliopsida</taxon>
        <taxon>Ranunculales</taxon>
        <taxon>Ranunculaceae</taxon>
        <taxon>Thalictroideae</taxon>
        <taxon>Thalictrum</taxon>
    </lineage>
</organism>
<keyword evidence="3" id="KW-1185">Reference proteome</keyword>
<dbReference type="Proteomes" id="UP000554482">
    <property type="component" value="Unassembled WGS sequence"/>
</dbReference>
<proteinExistence type="predicted"/>
<feature type="transmembrane region" description="Helical" evidence="1">
    <location>
        <begin position="56"/>
        <end position="74"/>
    </location>
</feature>
<keyword evidence="1" id="KW-1133">Transmembrane helix</keyword>
<reference evidence="2 3" key="1">
    <citation type="submission" date="2020-06" db="EMBL/GenBank/DDBJ databases">
        <title>Transcriptomic and genomic resources for Thalictrum thalictroides and T. hernandezii: Facilitating candidate gene discovery in an emerging model plant lineage.</title>
        <authorList>
            <person name="Arias T."/>
            <person name="Riano-Pachon D.M."/>
            <person name="Di Stilio V.S."/>
        </authorList>
    </citation>
    <scope>NUCLEOTIDE SEQUENCE [LARGE SCALE GENOMIC DNA]</scope>
    <source>
        <strain evidence="3">cv. WT478/WT964</strain>
        <tissue evidence="2">Leaves</tissue>
    </source>
</reference>
<dbReference type="AlphaFoldDB" id="A0A7J6WYR7"/>